<dbReference type="SMART" id="SM00768">
    <property type="entry name" value="X8"/>
    <property type="match status" value="1"/>
</dbReference>
<feature type="region of interest" description="Disordered" evidence="2">
    <location>
        <begin position="55"/>
        <end position="89"/>
    </location>
</feature>
<comment type="caution">
    <text evidence="6">The sequence shown here is derived from an EMBL/GenBank/DDBJ whole genome shotgun (WGS) entry which is preliminary data.</text>
</comment>
<dbReference type="PANTHER" id="PTHR31044">
    <property type="entry name" value="BETA-1,3 GLUCANASE"/>
    <property type="match status" value="1"/>
</dbReference>
<feature type="signal peptide" evidence="4">
    <location>
        <begin position="1"/>
        <end position="34"/>
    </location>
</feature>
<keyword evidence="3" id="KW-0812">Transmembrane</keyword>
<accession>A0A843WNP8</accession>
<protein>
    <recommendedName>
        <fullName evidence="5">X8 domain-containing protein</fullName>
    </recommendedName>
</protein>
<dbReference type="Gene3D" id="1.20.58.1040">
    <property type="match status" value="1"/>
</dbReference>
<feature type="chain" id="PRO_5032553982" description="X8 domain-containing protein" evidence="4">
    <location>
        <begin position="35"/>
        <end position="252"/>
    </location>
</feature>
<evidence type="ECO:0000313" key="6">
    <source>
        <dbReference type="EMBL" id="MQM06125.1"/>
    </source>
</evidence>
<dbReference type="AlphaFoldDB" id="A0A843WNP8"/>
<dbReference type="EMBL" id="NMUH01003545">
    <property type="protein sequence ID" value="MQM06125.1"/>
    <property type="molecule type" value="Genomic_DNA"/>
</dbReference>
<evidence type="ECO:0000313" key="7">
    <source>
        <dbReference type="Proteomes" id="UP000652761"/>
    </source>
</evidence>
<feature type="compositionally biased region" description="Low complexity" evidence="2">
    <location>
        <begin position="55"/>
        <end position="71"/>
    </location>
</feature>
<dbReference type="InterPro" id="IPR012946">
    <property type="entry name" value="X8"/>
</dbReference>
<feature type="transmembrane region" description="Helical" evidence="3">
    <location>
        <begin position="230"/>
        <end position="251"/>
    </location>
</feature>
<evidence type="ECO:0000256" key="2">
    <source>
        <dbReference type="SAM" id="MobiDB-lite"/>
    </source>
</evidence>
<keyword evidence="1 4" id="KW-0732">Signal</keyword>
<dbReference type="FunFam" id="1.20.58.1040:FF:000007">
    <property type="entry name" value="PLASMODESMATA CALLOSE-BINDING PROTEIN 2"/>
    <property type="match status" value="1"/>
</dbReference>
<gene>
    <name evidence="6" type="ORF">Taro_038938</name>
</gene>
<dbReference type="GO" id="GO:0009506">
    <property type="term" value="C:plasmodesma"/>
    <property type="evidence" value="ECO:0007669"/>
    <property type="project" value="UniProtKB-ARBA"/>
</dbReference>
<organism evidence="6 7">
    <name type="scientific">Colocasia esculenta</name>
    <name type="common">Wild taro</name>
    <name type="synonym">Arum esculentum</name>
    <dbReference type="NCBI Taxonomy" id="4460"/>
    <lineage>
        <taxon>Eukaryota</taxon>
        <taxon>Viridiplantae</taxon>
        <taxon>Streptophyta</taxon>
        <taxon>Embryophyta</taxon>
        <taxon>Tracheophyta</taxon>
        <taxon>Spermatophyta</taxon>
        <taxon>Magnoliopsida</taxon>
        <taxon>Liliopsida</taxon>
        <taxon>Araceae</taxon>
        <taxon>Aroideae</taxon>
        <taxon>Colocasieae</taxon>
        <taxon>Colocasia</taxon>
    </lineage>
</organism>
<dbReference type="OrthoDB" id="785663at2759"/>
<sequence>MGDEWYCYMSWVASFQHLLFLLLMGLLSCTAADASKDNSRGRQLDVVTPMTTVPIINPTGPTITNPTVSPLTTPPASPATSTPATTPPYTTPTYMTPTIATPAVSSTGQSWCVATPTASQTALQVALDYACGYGGADCSAVQQGGSCYNPDTVRDHASYAFNNYYQKNPIPTSCDFGGTAMLTNTDPSTSTCQYPSTSTGSSVLNTTNPAGAGSTVFGSVPPSSTSEATMVSAACLPVIFTLACLLISVPIR</sequence>
<evidence type="ECO:0000256" key="4">
    <source>
        <dbReference type="SAM" id="SignalP"/>
    </source>
</evidence>
<evidence type="ECO:0000259" key="5">
    <source>
        <dbReference type="SMART" id="SM00768"/>
    </source>
</evidence>
<keyword evidence="3" id="KW-1133">Transmembrane helix</keyword>
<dbReference type="Proteomes" id="UP000652761">
    <property type="component" value="Unassembled WGS sequence"/>
</dbReference>
<keyword evidence="7" id="KW-1185">Reference proteome</keyword>
<name>A0A843WNP8_COLES</name>
<keyword evidence="3" id="KW-0472">Membrane</keyword>
<dbReference type="Pfam" id="PF07983">
    <property type="entry name" value="X8"/>
    <property type="match status" value="1"/>
</dbReference>
<evidence type="ECO:0000256" key="3">
    <source>
        <dbReference type="SAM" id="Phobius"/>
    </source>
</evidence>
<dbReference type="InterPro" id="IPR044788">
    <property type="entry name" value="X8_dom_prot"/>
</dbReference>
<feature type="domain" description="X8" evidence="5">
    <location>
        <begin position="110"/>
        <end position="194"/>
    </location>
</feature>
<evidence type="ECO:0000256" key="1">
    <source>
        <dbReference type="ARBA" id="ARBA00022729"/>
    </source>
</evidence>
<proteinExistence type="predicted"/>
<reference evidence="6" key="1">
    <citation type="submission" date="2017-07" db="EMBL/GenBank/DDBJ databases">
        <title>Taro Niue Genome Assembly and Annotation.</title>
        <authorList>
            <person name="Atibalentja N."/>
            <person name="Keating K."/>
            <person name="Fields C.J."/>
        </authorList>
    </citation>
    <scope>NUCLEOTIDE SEQUENCE</scope>
    <source>
        <strain evidence="6">Niue_2</strain>
        <tissue evidence="6">Leaf</tissue>
    </source>
</reference>
<dbReference type="PANTHER" id="PTHR31044:SF52">
    <property type="entry name" value="OS01G0631500 PROTEIN"/>
    <property type="match status" value="1"/>
</dbReference>